<dbReference type="PANTHER" id="PTHR32432:SF3">
    <property type="entry name" value="ETHANOLAMINE UTILIZATION PROTEIN EUTJ"/>
    <property type="match status" value="1"/>
</dbReference>
<dbReference type="EMBL" id="CP046640">
    <property type="protein sequence ID" value="QTL98546.1"/>
    <property type="molecule type" value="Genomic_DNA"/>
</dbReference>
<dbReference type="InterPro" id="IPR050696">
    <property type="entry name" value="FtsA/MreB"/>
</dbReference>
<evidence type="ECO:0000259" key="1">
    <source>
        <dbReference type="SMART" id="SM00842"/>
    </source>
</evidence>
<dbReference type="PIRSF" id="PIRSF019169">
    <property type="entry name" value="PilM"/>
    <property type="match status" value="1"/>
</dbReference>
<dbReference type="NCBIfam" id="TIGR01175">
    <property type="entry name" value="pilM"/>
    <property type="match status" value="1"/>
</dbReference>
<dbReference type="Pfam" id="PF11104">
    <property type="entry name" value="PilM_2"/>
    <property type="match status" value="1"/>
</dbReference>
<accession>A0A8A7K9V5</accession>
<dbReference type="Gene3D" id="3.30.420.40">
    <property type="match status" value="2"/>
</dbReference>
<reference evidence="2" key="1">
    <citation type="submission" date="2019-12" db="EMBL/GenBank/DDBJ databases">
        <authorList>
            <person name="zhang j."/>
            <person name="sun C.M."/>
        </authorList>
    </citation>
    <scope>NUCLEOTIDE SEQUENCE</scope>
    <source>
        <strain evidence="2">NS-1</strain>
    </source>
</reference>
<feature type="domain" description="SHS2" evidence="1">
    <location>
        <begin position="7"/>
        <end position="169"/>
    </location>
</feature>
<dbReference type="RefSeq" id="WP_230866964.1">
    <property type="nucleotide sequence ID" value="NZ_CP046640.1"/>
</dbReference>
<organism evidence="2 3">
    <name type="scientific">Iocasia fonsfrigidae</name>
    <dbReference type="NCBI Taxonomy" id="2682810"/>
    <lineage>
        <taxon>Bacteria</taxon>
        <taxon>Bacillati</taxon>
        <taxon>Bacillota</taxon>
        <taxon>Clostridia</taxon>
        <taxon>Halanaerobiales</taxon>
        <taxon>Halanaerobiaceae</taxon>
        <taxon>Iocasia</taxon>
    </lineage>
</organism>
<keyword evidence="3" id="KW-1185">Reference proteome</keyword>
<dbReference type="InterPro" id="IPR003494">
    <property type="entry name" value="SHS2_FtsA"/>
</dbReference>
<proteinExistence type="predicted"/>
<dbReference type="SUPFAM" id="SSF53067">
    <property type="entry name" value="Actin-like ATPase domain"/>
    <property type="match status" value="2"/>
</dbReference>
<dbReference type="InterPro" id="IPR043129">
    <property type="entry name" value="ATPase_NBD"/>
</dbReference>
<protein>
    <submittedName>
        <fullName evidence="2">Type IV pilus assembly protein PilM</fullName>
    </submittedName>
</protein>
<dbReference type="InterPro" id="IPR005883">
    <property type="entry name" value="PilM"/>
</dbReference>
<dbReference type="GO" id="GO:0051301">
    <property type="term" value="P:cell division"/>
    <property type="evidence" value="ECO:0007669"/>
    <property type="project" value="InterPro"/>
</dbReference>
<name>A0A8A7K9V5_9FIRM</name>
<evidence type="ECO:0000313" key="3">
    <source>
        <dbReference type="Proteomes" id="UP000665020"/>
    </source>
</evidence>
<dbReference type="AlphaFoldDB" id="A0A8A7K9V5"/>
<dbReference type="KEGG" id="ifn:GM661_11500"/>
<gene>
    <name evidence="2" type="primary">pilM</name>
    <name evidence="2" type="ORF">GM661_11500</name>
</gene>
<dbReference type="Gene3D" id="3.30.1490.300">
    <property type="match status" value="1"/>
</dbReference>
<evidence type="ECO:0000313" key="2">
    <source>
        <dbReference type="EMBL" id="QTL98546.1"/>
    </source>
</evidence>
<dbReference type="SMART" id="SM00842">
    <property type="entry name" value="FtsA"/>
    <property type="match status" value="1"/>
</dbReference>
<dbReference type="Proteomes" id="UP000665020">
    <property type="component" value="Chromosome"/>
</dbReference>
<dbReference type="PANTHER" id="PTHR32432">
    <property type="entry name" value="CELL DIVISION PROTEIN FTSA-RELATED"/>
    <property type="match status" value="1"/>
</dbReference>
<sequence>MLFKKRFTTVDIGTDSIKAARFINDSDLMLEGISLKKLPYESIKDGRIIDEAVVAARLAELLEELNGKRDEIVTTIPVNNLIIRKIELPVMGADELAEALKWEAADYLPYPVENAVLDYKIISQERDKLGILLLAVKSDIIASIKSVFRRINLTPSVINIQPMALLSLLDFQNKLDDSTAAVIDIGASGTRIIIGSSKNIFLSRVIAVGGNDFSSTLMEGKNLRYNEAERFKGENGIQLRGEKDLELERLISQAASSGSEAHFLFSAANNLAEEIKRSLDYYQMEYREDVNEVFLTGGSSRLKNLPELITETIGRDLYPLNPFEGIKYKGEKDSKLEEFAVTVGLAASEVLAR</sequence>
<dbReference type="CDD" id="cd24049">
    <property type="entry name" value="ASKHA_NBD_PilM"/>
    <property type="match status" value="1"/>
</dbReference>